<dbReference type="InterPro" id="IPR016147">
    <property type="entry name" value="Pili_assmbl_chaperone_N"/>
</dbReference>
<evidence type="ECO:0000256" key="2">
    <source>
        <dbReference type="ARBA" id="ARBA00007399"/>
    </source>
</evidence>
<dbReference type="GO" id="GO:0030288">
    <property type="term" value="C:outer membrane-bounded periplasmic space"/>
    <property type="evidence" value="ECO:0007669"/>
    <property type="project" value="InterPro"/>
</dbReference>
<dbReference type="InterPro" id="IPR018046">
    <property type="entry name" value="Pili_assmbl_chaperone_CS"/>
</dbReference>
<comment type="similarity">
    <text evidence="2 8">Belongs to the periplasmic pilus chaperone family.</text>
</comment>
<keyword evidence="13" id="KW-1185">Reference proteome</keyword>
<evidence type="ECO:0000256" key="5">
    <source>
        <dbReference type="ARBA" id="ARBA00022764"/>
    </source>
</evidence>
<feature type="signal peptide" evidence="9">
    <location>
        <begin position="1"/>
        <end position="24"/>
    </location>
</feature>
<name>A0A1I3Z0P7_9GAMM</name>
<dbReference type="AlphaFoldDB" id="A0A1I3Z0P7"/>
<feature type="domain" description="Pili assembly chaperone N-terminal" evidence="10">
    <location>
        <begin position="26"/>
        <end position="151"/>
    </location>
</feature>
<dbReference type="InterPro" id="IPR016148">
    <property type="entry name" value="Pili_assmbl_chaperone_C"/>
</dbReference>
<accession>A0A1I3Z0P7</accession>
<evidence type="ECO:0000256" key="6">
    <source>
        <dbReference type="ARBA" id="ARBA00023186"/>
    </source>
</evidence>
<dbReference type="PRINTS" id="PR00969">
    <property type="entry name" value="CHAPERONPILI"/>
</dbReference>
<evidence type="ECO:0000256" key="9">
    <source>
        <dbReference type="SAM" id="SignalP"/>
    </source>
</evidence>
<evidence type="ECO:0000256" key="8">
    <source>
        <dbReference type="RuleBase" id="RU003918"/>
    </source>
</evidence>
<evidence type="ECO:0000259" key="10">
    <source>
        <dbReference type="Pfam" id="PF00345"/>
    </source>
</evidence>
<dbReference type="EMBL" id="FOSR01000002">
    <property type="protein sequence ID" value="SFK37682.1"/>
    <property type="molecule type" value="Genomic_DNA"/>
</dbReference>
<dbReference type="InterPro" id="IPR001829">
    <property type="entry name" value="Pili_assmbl_chaperone_bac"/>
</dbReference>
<dbReference type="PANTHER" id="PTHR30251">
    <property type="entry name" value="PILUS ASSEMBLY CHAPERONE"/>
    <property type="match status" value="1"/>
</dbReference>
<dbReference type="Gene3D" id="2.60.40.10">
    <property type="entry name" value="Immunoglobulins"/>
    <property type="match status" value="2"/>
</dbReference>
<dbReference type="InterPro" id="IPR036316">
    <property type="entry name" value="Pili_assmbl_chap_C_dom_sf"/>
</dbReference>
<evidence type="ECO:0000313" key="13">
    <source>
        <dbReference type="Proteomes" id="UP000198725"/>
    </source>
</evidence>
<dbReference type="RefSeq" id="WP_092701796.1">
    <property type="nucleotide sequence ID" value="NZ_FOSR01000002.1"/>
</dbReference>
<keyword evidence="7" id="KW-0393">Immunoglobulin domain</keyword>
<dbReference type="PANTHER" id="PTHR30251:SF2">
    <property type="entry name" value="FIMBRIAL CHAPERONE YADV-RELATED"/>
    <property type="match status" value="1"/>
</dbReference>
<keyword evidence="6 8" id="KW-0143">Chaperone</keyword>
<dbReference type="InterPro" id="IPR008962">
    <property type="entry name" value="PapD-like_sf"/>
</dbReference>
<organism evidence="12 13">
    <name type="scientific">Rhodanobacter glycinis</name>
    <dbReference type="NCBI Taxonomy" id="582702"/>
    <lineage>
        <taxon>Bacteria</taxon>
        <taxon>Pseudomonadati</taxon>
        <taxon>Pseudomonadota</taxon>
        <taxon>Gammaproteobacteria</taxon>
        <taxon>Lysobacterales</taxon>
        <taxon>Rhodanobacteraceae</taxon>
        <taxon>Rhodanobacter</taxon>
    </lineage>
</organism>
<dbReference type="FunFam" id="2.60.40.10:FF:000458">
    <property type="entry name" value="Molecular chaperone FimC"/>
    <property type="match status" value="1"/>
</dbReference>
<evidence type="ECO:0000259" key="11">
    <source>
        <dbReference type="Pfam" id="PF02753"/>
    </source>
</evidence>
<gene>
    <name evidence="12" type="ORF">SAMN05192579_102137</name>
</gene>
<dbReference type="GO" id="GO:0071555">
    <property type="term" value="P:cell wall organization"/>
    <property type="evidence" value="ECO:0007669"/>
    <property type="project" value="InterPro"/>
</dbReference>
<proteinExistence type="inferred from homology"/>
<dbReference type="InterPro" id="IPR013783">
    <property type="entry name" value="Ig-like_fold"/>
</dbReference>
<evidence type="ECO:0000256" key="7">
    <source>
        <dbReference type="ARBA" id="ARBA00023319"/>
    </source>
</evidence>
<keyword evidence="5" id="KW-0574">Periplasm</keyword>
<keyword evidence="4 9" id="KW-0732">Signal</keyword>
<evidence type="ECO:0000256" key="1">
    <source>
        <dbReference type="ARBA" id="ARBA00004418"/>
    </source>
</evidence>
<reference evidence="13" key="1">
    <citation type="submission" date="2016-10" db="EMBL/GenBank/DDBJ databases">
        <authorList>
            <person name="Varghese N."/>
            <person name="Submissions S."/>
        </authorList>
    </citation>
    <scope>NUCLEOTIDE SEQUENCE [LARGE SCALE GENOMIC DNA]</scope>
    <source>
        <strain evidence="13">MO64</strain>
    </source>
</reference>
<evidence type="ECO:0000256" key="3">
    <source>
        <dbReference type="ARBA" id="ARBA00022558"/>
    </source>
</evidence>
<dbReference type="PROSITE" id="PS00635">
    <property type="entry name" value="PILI_CHAPERONE"/>
    <property type="match status" value="1"/>
</dbReference>
<dbReference type="SUPFAM" id="SSF49354">
    <property type="entry name" value="PapD-like"/>
    <property type="match status" value="1"/>
</dbReference>
<dbReference type="Proteomes" id="UP000198725">
    <property type="component" value="Unassembled WGS sequence"/>
</dbReference>
<feature type="domain" description="Pili assembly chaperone C-terminal" evidence="11">
    <location>
        <begin position="177"/>
        <end position="241"/>
    </location>
</feature>
<dbReference type="InterPro" id="IPR050643">
    <property type="entry name" value="Periplasmic_pilus_chap"/>
</dbReference>
<protein>
    <submittedName>
        <fullName evidence="12">Chaperone protein EcpD</fullName>
    </submittedName>
</protein>
<feature type="chain" id="PRO_5011744878" evidence="9">
    <location>
        <begin position="25"/>
        <end position="249"/>
    </location>
</feature>
<dbReference type="Pfam" id="PF00345">
    <property type="entry name" value="PapD_N"/>
    <property type="match status" value="1"/>
</dbReference>
<evidence type="ECO:0000256" key="4">
    <source>
        <dbReference type="ARBA" id="ARBA00022729"/>
    </source>
</evidence>
<keyword evidence="3" id="KW-1029">Fimbrium biogenesis</keyword>
<dbReference type="Pfam" id="PF02753">
    <property type="entry name" value="PapD_C"/>
    <property type="match status" value="1"/>
</dbReference>
<dbReference type="SUPFAM" id="SSF49584">
    <property type="entry name" value="Periplasmic chaperone C-domain"/>
    <property type="match status" value="1"/>
</dbReference>
<comment type="subcellular location">
    <subcellularLocation>
        <location evidence="1 8">Periplasm</location>
    </subcellularLocation>
</comment>
<sequence length="249" mass="26867">MKHSIHALATALLLLCLSVPAAQANVVIGGTRVVFPAQDGEVTVRLTNNNKTPALVEAWIDSGDEHSTPDKVNTPFLITPPIFRMDPHKDQSLRILYTQNKQPLPTDRESLFWLNVLEIPPKPSGKAFAGKNLLQFAIRSRLKLFYRPAHLAGDPAKAPSLVTWTSVPDGQGYALEVHNPTPYHVTIVQATITVGGKSYVSDSGMVDPFGKLDLKVKNLATAPASGTPVTYDIVNDYGATTPLKGSVAP</sequence>
<evidence type="ECO:0000313" key="12">
    <source>
        <dbReference type="EMBL" id="SFK37682.1"/>
    </source>
</evidence>